<feature type="domain" description="EF-hand" evidence="4">
    <location>
        <begin position="276"/>
        <end position="311"/>
    </location>
</feature>
<dbReference type="EMBL" id="VJMH01000226">
    <property type="protein sequence ID" value="KAF0717651.1"/>
    <property type="molecule type" value="Genomic_DNA"/>
</dbReference>
<accession>A0A6A5A2T4</accession>
<dbReference type="AlphaFoldDB" id="A0A6A5A2T4"/>
<keyword evidence="1" id="KW-0106">Calcium</keyword>
<dbReference type="GO" id="GO:0004674">
    <property type="term" value="F:protein serine/threonine kinase activity"/>
    <property type="evidence" value="ECO:0007669"/>
    <property type="project" value="TreeGrafter"/>
</dbReference>
<dbReference type="SMART" id="SM00220">
    <property type="entry name" value="S_TKc"/>
    <property type="match status" value="1"/>
</dbReference>
<dbReference type="PANTHER" id="PTHR44167">
    <property type="entry name" value="OVARIAN-SPECIFIC SERINE/THREONINE-PROTEIN KINASE LOK-RELATED"/>
    <property type="match status" value="1"/>
</dbReference>
<dbReference type="PROSITE" id="PS50222">
    <property type="entry name" value="EF_HAND_2"/>
    <property type="match status" value="1"/>
</dbReference>
<feature type="non-terminal residue" evidence="5">
    <location>
        <position position="1"/>
    </location>
</feature>
<dbReference type="InterPro" id="IPR011992">
    <property type="entry name" value="EF-hand-dom_pair"/>
</dbReference>
<dbReference type="Pfam" id="PF00069">
    <property type="entry name" value="Pkinase"/>
    <property type="match status" value="2"/>
</dbReference>
<dbReference type="OrthoDB" id="9995210at2759"/>
<protein>
    <submittedName>
        <fullName evidence="5">Uncharacterized protein</fullName>
    </submittedName>
</protein>
<dbReference type="SUPFAM" id="SSF47473">
    <property type="entry name" value="EF-hand"/>
    <property type="match status" value="1"/>
</dbReference>
<dbReference type="PROSITE" id="PS50011">
    <property type="entry name" value="PROTEIN_KINASE_DOM"/>
    <property type="match status" value="1"/>
</dbReference>
<dbReference type="Gene3D" id="1.25.40.20">
    <property type="entry name" value="Ankyrin repeat-containing domain"/>
    <property type="match status" value="1"/>
</dbReference>
<dbReference type="GO" id="GO:0005634">
    <property type="term" value="C:nucleus"/>
    <property type="evidence" value="ECO:0007669"/>
    <property type="project" value="TreeGrafter"/>
</dbReference>
<evidence type="ECO:0000313" key="5">
    <source>
        <dbReference type="EMBL" id="KAF0717651.1"/>
    </source>
</evidence>
<dbReference type="InterPro" id="IPR002048">
    <property type="entry name" value="EF_hand_dom"/>
</dbReference>
<evidence type="ECO:0000259" key="3">
    <source>
        <dbReference type="PROSITE" id="PS50011"/>
    </source>
</evidence>
<comment type="caution">
    <text evidence="5">The sequence shown here is derived from an EMBL/GenBank/DDBJ whole genome shotgun (WGS) entry which is preliminary data.</text>
</comment>
<evidence type="ECO:0000256" key="2">
    <source>
        <dbReference type="ARBA" id="ARBA00024334"/>
    </source>
</evidence>
<evidence type="ECO:0000259" key="4">
    <source>
        <dbReference type="PROSITE" id="PS50222"/>
    </source>
</evidence>
<feature type="domain" description="Protein kinase" evidence="3">
    <location>
        <begin position="285"/>
        <end position="604"/>
    </location>
</feature>
<dbReference type="InterPro" id="IPR011009">
    <property type="entry name" value="Kinase-like_dom_sf"/>
</dbReference>
<dbReference type="SUPFAM" id="SSF48403">
    <property type="entry name" value="Ankyrin repeat"/>
    <property type="match status" value="1"/>
</dbReference>
<gene>
    <name evidence="5" type="ORF">As57867_002168</name>
</gene>
<dbReference type="PROSITE" id="PS00018">
    <property type="entry name" value="EF_HAND_1"/>
    <property type="match status" value="1"/>
</dbReference>
<dbReference type="SUPFAM" id="SSF56112">
    <property type="entry name" value="Protein kinase-like (PK-like)"/>
    <property type="match status" value="1"/>
</dbReference>
<dbReference type="PANTHER" id="PTHR44167:SF24">
    <property type="entry name" value="SERINE_THREONINE-PROTEIN KINASE CHK2"/>
    <property type="match status" value="1"/>
</dbReference>
<comment type="similarity">
    <text evidence="2">Belongs to the protein kinase superfamily. Ser/Thr protein kinase family. CDPK subfamily.</text>
</comment>
<dbReference type="GO" id="GO:0044773">
    <property type="term" value="P:mitotic DNA damage checkpoint signaling"/>
    <property type="evidence" value="ECO:0007669"/>
    <property type="project" value="TreeGrafter"/>
</dbReference>
<dbReference type="Pfam" id="PF12796">
    <property type="entry name" value="Ank_2"/>
    <property type="match status" value="1"/>
</dbReference>
<dbReference type="InterPro" id="IPR036770">
    <property type="entry name" value="Ankyrin_rpt-contain_sf"/>
</dbReference>
<dbReference type="InterPro" id="IPR018247">
    <property type="entry name" value="EF_Hand_1_Ca_BS"/>
</dbReference>
<dbReference type="SMART" id="SM00248">
    <property type="entry name" value="ANK"/>
    <property type="match status" value="2"/>
</dbReference>
<dbReference type="Gene3D" id="1.10.510.10">
    <property type="entry name" value="Transferase(Phosphotransferase) domain 1"/>
    <property type="match status" value="1"/>
</dbReference>
<dbReference type="GO" id="GO:0005737">
    <property type="term" value="C:cytoplasm"/>
    <property type="evidence" value="ECO:0007669"/>
    <property type="project" value="TreeGrafter"/>
</dbReference>
<dbReference type="GO" id="GO:0005524">
    <property type="term" value="F:ATP binding"/>
    <property type="evidence" value="ECO:0007669"/>
    <property type="project" value="InterPro"/>
</dbReference>
<organism evidence="5">
    <name type="scientific">Aphanomyces stellatus</name>
    <dbReference type="NCBI Taxonomy" id="120398"/>
    <lineage>
        <taxon>Eukaryota</taxon>
        <taxon>Sar</taxon>
        <taxon>Stramenopiles</taxon>
        <taxon>Oomycota</taxon>
        <taxon>Saprolegniomycetes</taxon>
        <taxon>Saprolegniales</taxon>
        <taxon>Verrucalvaceae</taxon>
        <taxon>Aphanomyces</taxon>
    </lineage>
</organism>
<sequence length="945" mass="107071">SGQSALMYASDDGHAEVLWMLLDHDDVDINFVNGKGMTTLSYAIRNDDLETVRLLSERNDIIIEKDVEYSIHHKKFAALATILESQATYISTNDVSVEFKWFGKYLKHESAMNMLGVDLPVEVQDGNLVQRQDYSYSWASFMDVTLPVDVNVRLSCLKSILKLEKFAACSQELLRELAFARDKHGRQVNQITDAATRKYLNDRLFYCGRYEIFEGPPVHVSNTAVVVMAYDHGICTQLFQQHKNNHGNLDVNGFIKCNKVLGRVVTKSGTKKEKKLEIDMWQSEFQLWDKDSNGSLSEAEYLRYCAQHCGKKLKVAMKFMKNGDEYQLEIDNREDLDDSFVLSLLPSIGQSVFQANLNTLKIHGGYPMTEYPHVMVMPAADRSLEDIYLKERPGENERRILLQQVAEGLQHLHQNELVHGDVKKMNVVRVENRLKLIDLDAATNFKEPVGAKFSSGCLPPELFCKLNSDDELMFRKHWANEEEKNSGLWQKVKPKNDFVVKSFRQKQDKLPYALVTAHPSLDVWAFGALMYQMYSGEELVATDINQDVLDDKIEQAATWTQEKLKTRIHNKIRNGLVRDLLEKLLVVDPEDRITMDGVLEHSYFKVNTSGITDKVNEVIAKVVETNANVLRVDTKVDKVDRKLDCIIEFSNEHLKQLARAKQDIMRGVFEATEVVIPTSFVILSLDLTKSLPENRQEEIDSLFNFMCKKTIEFGKSVAKAMKSNSAIISSGDPMFLYLVDEVEGTPVIPSVSDISVYPIRIDTQSPQFLAVVAPFLQAGLYLLHGIKTVTALAKCIGISNPTDSAVVNAIKVLEATKNESSVMDFKVVHSTVQAGNESPRLVQRIRGAALRELEHFFNVNDPKKTYAGLHRTNTADGHALWTSRENTEKIISDKQPETLAMAQEQSSNFVLFYKQLLLVGKEKKVEGINSNKMQKKEDEDVEECA</sequence>
<dbReference type="InterPro" id="IPR000719">
    <property type="entry name" value="Prot_kinase_dom"/>
</dbReference>
<proteinExistence type="inferred from homology"/>
<name>A0A6A5A2T4_9STRA</name>
<dbReference type="GO" id="GO:0005509">
    <property type="term" value="F:calcium ion binding"/>
    <property type="evidence" value="ECO:0007669"/>
    <property type="project" value="InterPro"/>
</dbReference>
<dbReference type="InterPro" id="IPR002110">
    <property type="entry name" value="Ankyrin_rpt"/>
</dbReference>
<reference evidence="5" key="1">
    <citation type="submission" date="2019-06" db="EMBL/GenBank/DDBJ databases">
        <title>Genomics analysis of Aphanomyces spp. identifies a new class of oomycete effector associated with host adaptation.</title>
        <authorList>
            <person name="Gaulin E."/>
        </authorList>
    </citation>
    <scope>NUCLEOTIDE SEQUENCE</scope>
    <source>
        <strain evidence="5">CBS 578.67</strain>
    </source>
</reference>
<evidence type="ECO:0000256" key="1">
    <source>
        <dbReference type="ARBA" id="ARBA00022837"/>
    </source>
</evidence>